<evidence type="ECO:0000256" key="2">
    <source>
        <dbReference type="ARBA" id="ARBA00023002"/>
    </source>
</evidence>
<evidence type="ECO:0000256" key="1">
    <source>
        <dbReference type="ARBA" id="ARBA00022857"/>
    </source>
</evidence>
<dbReference type="EMBL" id="BASZ01000007">
    <property type="protein sequence ID" value="GAD50141.1"/>
    <property type="molecule type" value="Genomic_DNA"/>
</dbReference>
<dbReference type="AlphaFoldDB" id="U2Y9W7"/>
<dbReference type="InterPro" id="IPR036291">
    <property type="entry name" value="NAD(P)-bd_dom_sf"/>
</dbReference>
<dbReference type="Pfam" id="PF00107">
    <property type="entry name" value="ADH_zinc_N"/>
    <property type="match status" value="1"/>
</dbReference>
<dbReference type="Gene3D" id="3.90.180.10">
    <property type="entry name" value="Medium-chain alcohol dehydrogenases, catalytic domain"/>
    <property type="match status" value="1"/>
</dbReference>
<keyword evidence="5" id="KW-1185">Reference proteome</keyword>
<dbReference type="RefSeq" id="WP_021690959.1">
    <property type="nucleotide sequence ID" value="NZ_BASZ01000007.1"/>
</dbReference>
<dbReference type="SMART" id="SM00829">
    <property type="entry name" value="PKS_ER"/>
    <property type="match status" value="1"/>
</dbReference>
<accession>U2Y9W7</accession>
<dbReference type="InterPro" id="IPR011032">
    <property type="entry name" value="GroES-like_sf"/>
</dbReference>
<dbReference type="GO" id="GO:0005829">
    <property type="term" value="C:cytosol"/>
    <property type="evidence" value="ECO:0007669"/>
    <property type="project" value="TreeGrafter"/>
</dbReference>
<evidence type="ECO:0000313" key="4">
    <source>
        <dbReference type="EMBL" id="GAD50141.1"/>
    </source>
</evidence>
<keyword evidence="1" id="KW-0521">NADP</keyword>
<dbReference type="Pfam" id="PF08240">
    <property type="entry name" value="ADH_N"/>
    <property type="match status" value="1"/>
</dbReference>
<dbReference type="InterPro" id="IPR013149">
    <property type="entry name" value="ADH-like_C"/>
</dbReference>
<proteinExistence type="predicted"/>
<dbReference type="PANTHER" id="PTHR48106:SF13">
    <property type="entry name" value="QUINONE OXIDOREDUCTASE-RELATED"/>
    <property type="match status" value="1"/>
</dbReference>
<sequence length="320" mass="34326">MKAVYYYENGGPDVMEYGDVPDPVPGPNTVLIRVAWISIEGGDLLNRLHAPPRSKPFVPGYQAAGTVEAVGDAVTRFRPGDKVVGFNWNGSHAELFAVPEHYAYPVPDHLDLRVAAIVPVAMGTAHDALFEYGHLKEGEFVLVQGAAGGVGLPAVQLAAKAGAIVIGTASGKDRLARIAPFGMHHGIDYRTEDIAERCKDITGGKGVDLVLDLAGGRGKDKLVQALRPRGRYQVIGAAEGTLPTFGFMELIQKAMQVNGISFGRDMHAPRVHSLLADLFGRVANGELALPIDREFPLSQAREAHTFVAEGHPFGRVLMRP</sequence>
<dbReference type="InterPro" id="IPR020843">
    <property type="entry name" value="ER"/>
</dbReference>
<dbReference type="InterPro" id="IPR013154">
    <property type="entry name" value="ADH-like_N"/>
</dbReference>
<dbReference type="GO" id="GO:0070402">
    <property type="term" value="F:NADPH binding"/>
    <property type="evidence" value="ECO:0007669"/>
    <property type="project" value="TreeGrafter"/>
</dbReference>
<dbReference type="PANTHER" id="PTHR48106">
    <property type="entry name" value="QUINONE OXIDOREDUCTASE PIG3-RELATED"/>
    <property type="match status" value="1"/>
</dbReference>
<dbReference type="SUPFAM" id="SSF50129">
    <property type="entry name" value="GroES-like"/>
    <property type="match status" value="1"/>
</dbReference>
<dbReference type="Gene3D" id="3.40.50.720">
    <property type="entry name" value="NAD(P)-binding Rossmann-like Domain"/>
    <property type="match status" value="1"/>
</dbReference>
<dbReference type="GO" id="GO:0035925">
    <property type="term" value="F:mRNA 3'-UTR AU-rich region binding"/>
    <property type="evidence" value="ECO:0007669"/>
    <property type="project" value="TreeGrafter"/>
</dbReference>
<evidence type="ECO:0000259" key="3">
    <source>
        <dbReference type="SMART" id="SM00829"/>
    </source>
</evidence>
<name>U2Y9W7_9SPHN</name>
<gene>
    <name evidence="4" type="ORF">NT2_07_01410</name>
</gene>
<evidence type="ECO:0000313" key="5">
    <source>
        <dbReference type="Proteomes" id="UP000016568"/>
    </source>
</evidence>
<dbReference type="KEGG" id="ntd:EGO55_06060"/>
<feature type="domain" description="Enoyl reductase (ER)" evidence="3">
    <location>
        <begin position="10"/>
        <end position="318"/>
    </location>
</feature>
<comment type="caution">
    <text evidence="4">The sequence shown here is derived from an EMBL/GenBank/DDBJ whole genome shotgun (WGS) entry which is preliminary data.</text>
</comment>
<dbReference type="SUPFAM" id="SSF51735">
    <property type="entry name" value="NAD(P)-binding Rossmann-fold domains"/>
    <property type="match status" value="1"/>
</dbReference>
<keyword evidence="2" id="KW-0560">Oxidoreductase</keyword>
<reference evidence="4 5" key="1">
    <citation type="submission" date="2013-09" db="EMBL/GenBank/DDBJ databases">
        <title>Whole genome shotgun sequence of Novosphingobium tardaugens NBRC 16725.</title>
        <authorList>
            <person name="Isaki S."/>
            <person name="Hosoyama A."/>
            <person name="Tsuchikane K."/>
            <person name="Katsumata H."/>
            <person name="Ando Y."/>
            <person name="Yamazaki S."/>
            <person name="Fujita N."/>
        </authorList>
    </citation>
    <scope>NUCLEOTIDE SEQUENCE [LARGE SCALE GENOMIC DNA]</scope>
    <source>
        <strain evidence="4 5">NBRC 16725</strain>
    </source>
</reference>
<dbReference type="eggNOG" id="COG0604">
    <property type="taxonomic scope" value="Bacteria"/>
</dbReference>
<dbReference type="Proteomes" id="UP000016568">
    <property type="component" value="Unassembled WGS sequence"/>
</dbReference>
<dbReference type="OrthoDB" id="9805883at2"/>
<organism evidence="4 5">
    <name type="scientific">Caenibius tardaugens NBRC 16725</name>
    <dbReference type="NCBI Taxonomy" id="1219035"/>
    <lineage>
        <taxon>Bacteria</taxon>
        <taxon>Pseudomonadati</taxon>
        <taxon>Pseudomonadota</taxon>
        <taxon>Alphaproteobacteria</taxon>
        <taxon>Sphingomonadales</taxon>
        <taxon>Erythrobacteraceae</taxon>
        <taxon>Caenibius</taxon>
    </lineage>
</organism>
<protein>
    <submittedName>
        <fullName evidence="4">Putative quinone oxidoreductase</fullName>
    </submittedName>
</protein>
<dbReference type="GO" id="GO:0003960">
    <property type="term" value="F:quinone reductase (NADPH) activity"/>
    <property type="evidence" value="ECO:0007669"/>
    <property type="project" value="TreeGrafter"/>
</dbReference>